<comment type="caution">
    <text evidence="1">The sequence shown here is derived from an EMBL/GenBank/DDBJ whole genome shotgun (WGS) entry which is preliminary data.</text>
</comment>
<evidence type="ECO:0000313" key="2">
    <source>
        <dbReference type="Proteomes" id="UP000194003"/>
    </source>
</evidence>
<accession>A0A1Y2K515</accession>
<proteinExistence type="predicted"/>
<name>A0A1Y2K515_9PROT</name>
<gene>
    <name evidence="1" type="ORF">MAIT1_04371</name>
</gene>
<dbReference type="EMBL" id="LVJN01000019">
    <property type="protein sequence ID" value="OSM04457.1"/>
    <property type="molecule type" value="Genomic_DNA"/>
</dbReference>
<organism evidence="1 2">
    <name type="scientific">Magnetofaba australis IT-1</name>
    <dbReference type="NCBI Taxonomy" id="1434232"/>
    <lineage>
        <taxon>Bacteria</taxon>
        <taxon>Pseudomonadati</taxon>
        <taxon>Pseudomonadota</taxon>
        <taxon>Magnetococcia</taxon>
        <taxon>Magnetococcales</taxon>
        <taxon>Magnetococcaceae</taxon>
        <taxon>Magnetofaba</taxon>
    </lineage>
</organism>
<dbReference type="RefSeq" id="WP_085442539.1">
    <property type="nucleotide sequence ID" value="NZ_LVJN01000019.1"/>
</dbReference>
<sequence>MNSAPQTTNAHQDDLSVYKLFYKLEEIDPLTCDEGTAPGIDFWPDAISACVMHITPALAQQWLERNVKNRSLKKRHLHELVSVLENNHWRLNGESICFSKHGELLDGQHRLHAIEKSGIAAAAIVVFGVDNGVMRTYDQGSKRTTADHLNINGEKHYVNLGAALRLLYMWSTEQFHKDGPKFSPDQETLENLLQEHPKLRESIQFGNKARRFINVANGAVLHFLFRRTQYVMNSDKETPAADHFFNKLTTGENITKQDSVYRLREALLVNQTSKKLNSVQVRAMTIKAWNLFAQGKKRGCIHWDPAEEPFPQIHGLDEETEQ</sequence>
<dbReference type="Proteomes" id="UP000194003">
    <property type="component" value="Unassembled WGS sequence"/>
</dbReference>
<reference evidence="1 2" key="1">
    <citation type="journal article" date="2016" name="BMC Genomics">
        <title>Combined genomic and structural analyses of a cultured magnetotactic bacterium reveals its niche adaptation to a dynamic environment.</title>
        <authorList>
            <person name="Araujo A.C."/>
            <person name="Morillo V."/>
            <person name="Cypriano J."/>
            <person name="Teixeira L.C."/>
            <person name="Leao P."/>
            <person name="Lyra S."/>
            <person name="Almeida L.G."/>
            <person name="Bazylinski D.A."/>
            <person name="Vasconcellos A.T."/>
            <person name="Abreu F."/>
            <person name="Lins U."/>
        </authorList>
    </citation>
    <scope>NUCLEOTIDE SEQUENCE [LARGE SCALE GENOMIC DNA]</scope>
    <source>
        <strain evidence="1 2">IT-1</strain>
    </source>
</reference>
<dbReference type="STRING" id="1434232.MAIT1_04371"/>
<dbReference type="OrthoDB" id="950695at2"/>
<keyword evidence="2" id="KW-1185">Reference proteome</keyword>
<protein>
    <submittedName>
        <fullName evidence="1">Uncharacterized protein</fullName>
    </submittedName>
</protein>
<evidence type="ECO:0000313" key="1">
    <source>
        <dbReference type="EMBL" id="OSM04457.1"/>
    </source>
</evidence>
<dbReference type="AlphaFoldDB" id="A0A1Y2K515"/>